<protein>
    <recommendedName>
        <fullName evidence="3">DUF4262 domain-containing protein</fullName>
    </recommendedName>
</protein>
<name>A0A1A9B9R5_9ACTN</name>
<reference evidence="2" key="1">
    <citation type="submission" date="2016-06" db="EMBL/GenBank/DDBJ databases">
        <authorList>
            <person name="Varghese N."/>
            <person name="Submissions Spin"/>
        </authorList>
    </citation>
    <scope>NUCLEOTIDE SEQUENCE [LARGE SCALE GENOMIC DNA]</scope>
    <source>
        <strain evidence="2">DSM 45794</strain>
    </source>
</reference>
<dbReference type="Proteomes" id="UP000199558">
    <property type="component" value="Unassembled WGS sequence"/>
</dbReference>
<dbReference type="Pfam" id="PF14081">
    <property type="entry name" value="DUF4262"/>
    <property type="match status" value="1"/>
</dbReference>
<gene>
    <name evidence="1" type="ORF">GA0070622_2638</name>
</gene>
<evidence type="ECO:0000313" key="2">
    <source>
        <dbReference type="Proteomes" id="UP000199558"/>
    </source>
</evidence>
<dbReference type="OrthoDB" id="511192at2"/>
<sequence>MTGIDDFLYRQGEIIDRVGWAVTLVVPSDDDTADTAPFAYTVGLTAHDYPELIIAGLDPATSQALLNDLASRVYDKAEHFRHGQRIGDLIAGYDAVIIDGDPTEQLHPGGAIGRYGPDRVRLQQVVWPDRHGRFPWDTAYGFPSAAQPLIGQP</sequence>
<dbReference type="AlphaFoldDB" id="A0A1A9B9R5"/>
<dbReference type="EMBL" id="FLRH01000003">
    <property type="protein sequence ID" value="SBT65637.1"/>
    <property type="molecule type" value="Genomic_DNA"/>
</dbReference>
<organism evidence="1 2">
    <name type="scientific">Micromonospora sediminicola</name>
    <dbReference type="NCBI Taxonomy" id="946078"/>
    <lineage>
        <taxon>Bacteria</taxon>
        <taxon>Bacillati</taxon>
        <taxon>Actinomycetota</taxon>
        <taxon>Actinomycetes</taxon>
        <taxon>Micromonosporales</taxon>
        <taxon>Micromonosporaceae</taxon>
        <taxon>Micromonospora</taxon>
    </lineage>
</organism>
<keyword evidence="2" id="KW-1185">Reference proteome</keyword>
<evidence type="ECO:0008006" key="3">
    <source>
        <dbReference type="Google" id="ProtNLM"/>
    </source>
</evidence>
<accession>A0A1A9B9R5</accession>
<evidence type="ECO:0000313" key="1">
    <source>
        <dbReference type="EMBL" id="SBT65637.1"/>
    </source>
</evidence>
<dbReference type="RefSeq" id="WP_091573556.1">
    <property type="nucleotide sequence ID" value="NZ_FLRH01000003.1"/>
</dbReference>
<proteinExistence type="predicted"/>
<dbReference type="InterPro" id="IPR025358">
    <property type="entry name" value="DUF4262"/>
</dbReference>
<dbReference type="STRING" id="946078.GA0070622_2638"/>